<reference evidence="1" key="2">
    <citation type="journal article" date="2021" name="Microbiome">
        <title>Successional dynamics and alternative stable states in a saline activated sludge microbial community over 9 years.</title>
        <authorList>
            <person name="Wang Y."/>
            <person name="Ye J."/>
            <person name="Ju F."/>
            <person name="Liu L."/>
            <person name="Boyd J.A."/>
            <person name="Deng Y."/>
            <person name="Parks D.H."/>
            <person name="Jiang X."/>
            <person name="Yin X."/>
            <person name="Woodcroft B.J."/>
            <person name="Tyson G.W."/>
            <person name="Hugenholtz P."/>
            <person name="Polz M.F."/>
            <person name="Zhang T."/>
        </authorList>
    </citation>
    <scope>NUCLEOTIDE SEQUENCE</scope>
    <source>
        <strain evidence="1">HKST-UBA17</strain>
    </source>
</reference>
<reference evidence="1" key="1">
    <citation type="submission" date="2020-04" db="EMBL/GenBank/DDBJ databases">
        <authorList>
            <person name="Zhang T."/>
        </authorList>
    </citation>
    <scope>NUCLEOTIDE SEQUENCE</scope>
    <source>
        <strain evidence="1">HKST-UBA17</strain>
    </source>
</reference>
<sequence length="45" mass="5276">MDIFIFTTIDNSKSTVQEQLMCNAFVDEAFRIEPQSDITTFRRSE</sequence>
<organism evidence="1 2">
    <name type="scientific">Candidatus Dojkabacteria bacterium</name>
    <dbReference type="NCBI Taxonomy" id="2099670"/>
    <lineage>
        <taxon>Bacteria</taxon>
        <taxon>Candidatus Dojkabacteria</taxon>
    </lineage>
</organism>
<accession>A0A955I2B3</accession>
<evidence type="ECO:0000313" key="1">
    <source>
        <dbReference type="EMBL" id="MCA9376527.1"/>
    </source>
</evidence>
<dbReference type="Proteomes" id="UP000741282">
    <property type="component" value="Unassembled WGS sequence"/>
</dbReference>
<comment type="caution">
    <text evidence="1">The sequence shown here is derived from an EMBL/GenBank/DDBJ whole genome shotgun (WGS) entry which is preliminary data.</text>
</comment>
<proteinExistence type="predicted"/>
<name>A0A955I2B3_9BACT</name>
<dbReference type="AlphaFoldDB" id="A0A955I2B3"/>
<dbReference type="EMBL" id="JAGQLN010000003">
    <property type="protein sequence ID" value="MCA9376527.1"/>
    <property type="molecule type" value="Genomic_DNA"/>
</dbReference>
<gene>
    <name evidence="1" type="ORF">KC685_01235</name>
</gene>
<protein>
    <submittedName>
        <fullName evidence="1">Uncharacterized protein</fullName>
    </submittedName>
</protein>
<evidence type="ECO:0000313" key="2">
    <source>
        <dbReference type="Proteomes" id="UP000741282"/>
    </source>
</evidence>